<sequence length="256" mass="29338">MLQKCHGYGLTKGAIIQIFYHGLDEPTQGILDIAAGGIFLYKSPNQAFQFLDDKVLFELDWSSKSQNKHHQKSVAFADGSNNNDNSRLMKKLEALTIKMDSQFTSLKEYLEDMHKKYYDFKDKHAFKNCMNDDTPMCERQETNYIQSKVDFCIQKECFELCGCVPWKPSRDYNSSTQDTEGFKGLLHALNATVVPTKNIGIGIKLYEWASNLVAPELVLDHHLLDRSEHSLLVLRSSKYPKSKKNVLDEEEVLCQP</sequence>
<gene>
    <name evidence="1" type="ORF">Tco_0954092</name>
</gene>
<accession>A0ABQ5E3G3</accession>
<keyword evidence="2" id="KW-1185">Reference proteome</keyword>
<reference evidence="1" key="1">
    <citation type="journal article" date="2022" name="Int. J. Mol. Sci.">
        <title>Draft Genome of Tanacetum Coccineum: Genomic Comparison of Closely Related Tanacetum-Family Plants.</title>
        <authorList>
            <person name="Yamashiro T."/>
            <person name="Shiraishi A."/>
            <person name="Nakayama K."/>
            <person name="Satake H."/>
        </authorList>
    </citation>
    <scope>NUCLEOTIDE SEQUENCE</scope>
</reference>
<proteinExistence type="predicted"/>
<evidence type="ECO:0000313" key="1">
    <source>
        <dbReference type="EMBL" id="GJT45377.1"/>
    </source>
</evidence>
<evidence type="ECO:0000313" key="2">
    <source>
        <dbReference type="Proteomes" id="UP001151760"/>
    </source>
</evidence>
<name>A0ABQ5E3G3_9ASTR</name>
<dbReference type="EMBL" id="BQNB010015896">
    <property type="protein sequence ID" value="GJT45377.1"/>
    <property type="molecule type" value="Genomic_DNA"/>
</dbReference>
<reference evidence="1" key="2">
    <citation type="submission" date="2022-01" db="EMBL/GenBank/DDBJ databases">
        <authorList>
            <person name="Yamashiro T."/>
            <person name="Shiraishi A."/>
            <person name="Satake H."/>
            <person name="Nakayama K."/>
        </authorList>
    </citation>
    <scope>NUCLEOTIDE SEQUENCE</scope>
</reference>
<organism evidence="1 2">
    <name type="scientific">Tanacetum coccineum</name>
    <dbReference type="NCBI Taxonomy" id="301880"/>
    <lineage>
        <taxon>Eukaryota</taxon>
        <taxon>Viridiplantae</taxon>
        <taxon>Streptophyta</taxon>
        <taxon>Embryophyta</taxon>
        <taxon>Tracheophyta</taxon>
        <taxon>Spermatophyta</taxon>
        <taxon>Magnoliopsida</taxon>
        <taxon>eudicotyledons</taxon>
        <taxon>Gunneridae</taxon>
        <taxon>Pentapetalae</taxon>
        <taxon>asterids</taxon>
        <taxon>campanulids</taxon>
        <taxon>Asterales</taxon>
        <taxon>Asteraceae</taxon>
        <taxon>Asteroideae</taxon>
        <taxon>Anthemideae</taxon>
        <taxon>Anthemidinae</taxon>
        <taxon>Tanacetum</taxon>
    </lineage>
</organism>
<protein>
    <submittedName>
        <fullName evidence="1">Uncharacterized protein</fullName>
    </submittedName>
</protein>
<dbReference type="Proteomes" id="UP001151760">
    <property type="component" value="Unassembled WGS sequence"/>
</dbReference>
<comment type="caution">
    <text evidence="1">The sequence shown here is derived from an EMBL/GenBank/DDBJ whole genome shotgun (WGS) entry which is preliminary data.</text>
</comment>